<organism evidence="2 3">
    <name type="scientific">Mycobacterium scrofulaceum</name>
    <dbReference type="NCBI Taxonomy" id="1783"/>
    <lineage>
        <taxon>Bacteria</taxon>
        <taxon>Bacillati</taxon>
        <taxon>Actinomycetota</taxon>
        <taxon>Actinomycetes</taxon>
        <taxon>Mycobacteriales</taxon>
        <taxon>Mycobacteriaceae</taxon>
        <taxon>Mycobacterium</taxon>
    </lineage>
</organism>
<dbReference type="Proteomes" id="UP000092207">
    <property type="component" value="Unassembled WGS sequence"/>
</dbReference>
<sequence>MKSKAVVLLAGGLLALVLLTRYFALSRAGVPLGWMLYLGLPITGAGVLFALRLIDLGSGWTAKGGSMPHTGGIHAHPVPLTRPEPPLYDRLKQLEDLHARGAITDTEYSAQRLQIIANM</sequence>
<evidence type="ECO:0000313" key="2">
    <source>
        <dbReference type="EMBL" id="OBH93597.1"/>
    </source>
</evidence>
<evidence type="ECO:0000256" key="1">
    <source>
        <dbReference type="SAM" id="Phobius"/>
    </source>
</evidence>
<proteinExistence type="predicted"/>
<name>A0A1A2UZA7_MYCSC</name>
<gene>
    <name evidence="2" type="ORF">A5679_22905</name>
</gene>
<accession>A0A1A2UZA7</accession>
<feature type="transmembrane region" description="Helical" evidence="1">
    <location>
        <begin position="36"/>
        <end position="54"/>
    </location>
</feature>
<keyword evidence="1" id="KW-0812">Transmembrane</keyword>
<evidence type="ECO:0008006" key="4">
    <source>
        <dbReference type="Google" id="ProtNLM"/>
    </source>
</evidence>
<evidence type="ECO:0000313" key="3">
    <source>
        <dbReference type="Proteomes" id="UP000092207"/>
    </source>
</evidence>
<dbReference type="RefSeq" id="WP_067308590.1">
    <property type="nucleotide sequence ID" value="NZ_LZJY01000322.1"/>
</dbReference>
<dbReference type="AlphaFoldDB" id="A0A1A2UZA7"/>
<protein>
    <recommendedName>
        <fullName evidence="4">SHOCT domain-containing protein</fullName>
    </recommendedName>
</protein>
<keyword evidence="1" id="KW-1133">Transmembrane helix</keyword>
<keyword evidence="1" id="KW-0472">Membrane</keyword>
<dbReference type="EMBL" id="LZJY01000322">
    <property type="protein sequence ID" value="OBH93597.1"/>
    <property type="molecule type" value="Genomic_DNA"/>
</dbReference>
<reference evidence="2 3" key="1">
    <citation type="submission" date="2016-06" db="EMBL/GenBank/DDBJ databases">
        <authorList>
            <person name="Kjaerup R.B."/>
            <person name="Dalgaard T.S."/>
            <person name="Juul-Madsen H.R."/>
        </authorList>
    </citation>
    <scope>NUCLEOTIDE SEQUENCE [LARGE SCALE GENOMIC DNA]</scope>
    <source>
        <strain evidence="2 3">E2838</strain>
    </source>
</reference>
<comment type="caution">
    <text evidence="2">The sequence shown here is derived from an EMBL/GenBank/DDBJ whole genome shotgun (WGS) entry which is preliminary data.</text>
</comment>